<dbReference type="InterPro" id="IPR002502">
    <property type="entry name" value="Amidase_domain"/>
</dbReference>
<dbReference type="Proteomes" id="UP000571084">
    <property type="component" value="Unassembled WGS sequence"/>
</dbReference>
<keyword evidence="10" id="KW-0961">Cell wall biogenesis/degradation</keyword>
<evidence type="ECO:0000256" key="8">
    <source>
        <dbReference type="ARBA" id="ARBA00022801"/>
    </source>
</evidence>
<evidence type="ECO:0000256" key="4">
    <source>
        <dbReference type="ARBA" id="ARBA00007553"/>
    </source>
</evidence>
<comment type="catalytic activity">
    <reaction evidence="1">
        <text>Hydrolyzes the link between N-acetylmuramoyl residues and L-amino acid residues in certain cell-wall glycopeptides.</text>
        <dbReference type="EC" id="3.5.1.28"/>
    </reaction>
</comment>
<comment type="subcellular location">
    <subcellularLocation>
        <location evidence="3">Cytoplasm</location>
    </subcellularLocation>
</comment>
<evidence type="ECO:0000259" key="13">
    <source>
        <dbReference type="SMART" id="SM00644"/>
    </source>
</evidence>
<reference evidence="14 15" key="1">
    <citation type="submission" date="2020-08" db="EMBL/GenBank/DDBJ databases">
        <title>Genomic Encyclopedia of Type Strains, Phase IV (KMG-IV): sequencing the most valuable type-strain genomes for metagenomic binning, comparative biology and taxonomic classification.</title>
        <authorList>
            <person name="Goeker M."/>
        </authorList>
    </citation>
    <scope>NUCLEOTIDE SEQUENCE [LARGE SCALE GENOMIC DNA]</scope>
    <source>
        <strain evidence="14 15">DSM 23240</strain>
    </source>
</reference>
<dbReference type="AlphaFoldDB" id="A0A840RSL7"/>
<dbReference type="InterPro" id="IPR051206">
    <property type="entry name" value="NAMLAA_amidase_2"/>
</dbReference>
<keyword evidence="7" id="KW-0479">Metal-binding</keyword>
<protein>
    <recommendedName>
        <fullName evidence="11">1,6-anhydro-N-acetylmuramyl-L-alanine amidase AmpD</fullName>
        <ecNumber evidence="5">3.5.1.28</ecNumber>
    </recommendedName>
    <alternativeName>
        <fullName evidence="12">N-acetylmuramoyl-L-alanine amidase</fullName>
    </alternativeName>
</protein>
<evidence type="ECO:0000256" key="9">
    <source>
        <dbReference type="ARBA" id="ARBA00022833"/>
    </source>
</evidence>
<name>A0A840RSL7_9BURK</name>
<gene>
    <name evidence="14" type="ORF">HNR39_003350</name>
</gene>
<dbReference type="Gene3D" id="3.40.80.10">
    <property type="entry name" value="Peptidoglycan recognition protein-like"/>
    <property type="match status" value="1"/>
</dbReference>
<keyword evidence="15" id="KW-1185">Reference proteome</keyword>
<keyword evidence="9" id="KW-0862">Zinc</keyword>
<dbReference type="PANTHER" id="PTHR30417">
    <property type="entry name" value="N-ACETYLMURAMOYL-L-ALANINE AMIDASE AMID"/>
    <property type="match status" value="1"/>
</dbReference>
<evidence type="ECO:0000256" key="7">
    <source>
        <dbReference type="ARBA" id="ARBA00022723"/>
    </source>
</evidence>
<dbReference type="CDD" id="cd06583">
    <property type="entry name" value="PGRP"/>
    <property type="match status" value="1"/>
</dbReference>
<dbReference type="GO" id="GO:0005737">
    <property type="term" value="C:cytoplasm"/>
    <property type="evidence" value="ECO:0007669"/>
    <property type="project" value="UniProtKB-SubCell"/>
</dbReference>
<dbReference type="GO" id="GO:0046872">
    <property type="term" value="F:metal ion binding"/>
    <property type="evidence" value="ECO:0007669"/>
    <property type="project" value="UniProtKB-KW"/>
</dbReference>
<comment type="similarity">
    <text evidence="4">Belongs to the N-acetylmuramoyl-L-alanine amidase 2 family.</text>
</comment>
<evidence type="ECO:0000256" key="12">
    <source>
        <dbReference type="ARBA" id="ARBA00042615"/>
    </source>
</evidence>
<dbReference type="SUPFAM" id="SSF55846">
    <property type="entry name" value="N-acetylmuramoyl-L-alanine amidase-like"/>
    <property type="match status" value="1"/>
</dbReference>
<dbReference type="InterPro" id="IPR036505">
    <property type="entry name" value="Amidase/PGRP_sf"/>
</dbReference>
<feature type="domain" description="N-acetylmuramoyl-L-alanine amidase" evidence="13">
    <location>
        <begin position="64"/>
        <end position="212"/>
    </location>
</feature>
<dbReference type="GO" id="GO:0009253">
    <property type="term" value="P:peptidoglycan catabolic process"/>
    <property type="evidence" value="ECO:0007669"/>
    <property type="project" value="InterPro"/>
</dbReference>
<dbReference type="NCBIfam" id="NF008758">
    <property type="entry name" value="PRK11789.1"/>
    <property type="match status" value="1"/>
</dbReference>
<keyword evidence="6" id="KW-0963">Cytoplasm</keyword>
<dbReference type="GO" id="GO:0008745">
    <property type="term" value="F:N-acetylmuramoyl-L-alanine amidase activity"/>
    <property type="evidence" value="ECO:0007669"/>
    <property type="project" value="UniProtKB-EC"/>
</dbReference>
<evidence type="ECO:0000256" key="11">
    <source>
        <dbReference type="ARBA" id="ARBA00039257"/>
    </source>
</evidence>
<accession>A0A840RSL7</accession>
<evidence type="ECO:0000256" key="5">
    <source>
        <dbReference type="ARBA" id="ARBA00011901"/>
    </source>
</evidence>
<proteinExistence type="inferred from homology"/>
<comment type="cofactor">
    <cofactor evidence="2">
        <name>Zn(2+)</name>
        <dbReference type="ChEBI" id="CHEBI:29105"/>
    </cofactor>
</comment>
<dbReference type="SMART" id="SM00644">
    <property type="entry name" value="Ami_2"/>
    <property type="match status" value="1"/>
</dbReference>
<evidence type="ECO:0000256" key="10">
    <source>
        <dbReference type="ARBA" id="ARBA00023316"/>
    </source>
</evidence>
<evidence type="ECO:0000256" key="1">
    <source>
        <dbReference type="ARBA" id="ARBA00001561"/>
    </source>
</evidence>
<dbReference type="EC" id="3.5.1.28" evidence="5"/>
<sequence length="243" mass="26982">MMDKVTMTVPVTLAHTASTPISSPTFLIGEDGWCTAQSQRIPATLNMPDLPELLNVPEVRHEPSPNCDPRPQGISVELLVIHNISLPPGKFNTPFIADLFCNRLNYDADPYFEQLRPLRVSAHFLIRRDGGVVQFVATTQRAWHAGVSSFGARERCNDFSIGIELEGTDYEPFTSPQYVALYALTHALLKRHGLTAVCGHSDIAPGRKTDPGPFFDWVQYQQAVVDRRAQVLTTPRLGFPIEG</sequence>
<dbReference type="EMBL" id="JACHHQ010000007">
    <property type="protein sequence ID" value="MBB5201497.1"/>
    <property type="molecule type" value="Genomic_DNA"/>
</dbReference>
<keyword evidence="8" id="KW-0378">Hydrolase</keyword>
<evidence type="ECO:0000256" key="6">
    <source>
        <dbReference type="ARBA" id="ARBA00022490"/>
    </source>
</evidence>
<evidence type="ECO:0000256" key="3">
    <source>
        <dbReference type="ARBA" id="ARBA00004496"/>
    </source>
</evidence>
<organism evidence="14 15">
    <name type="scientific">Glaciimonas immobilis</name>
    <dbReference type="NCBI Taxonomy" id="728004"/>
    <lineage>
        <taxon>Bacteria</taxon>
        <taxon>Pseudomonadati</taxon>
        <taxon>Pseudomonadota</taxon>
        <taxon>Betaproteobacteria</taxon>
        <taxon>Burkholderiales</taxon>
        <taxon>Oxalobacteraceae</taxon>
        <taxon>Glaciimonas</taxon>
    </lineage>
</organism>
<evidence type="ECO:0000313" key="15">
    <source>
        <dbReference type="Proteomes" id="UP000571084"/>
    </source>
</evidence>
<evidence type="ECO:0000256" key="2">
    <source>
        <dbReference type="ARBA" id="ARBA00001947"/>
    </source>
</evidence>
<dbReference type="PANTHER" id="PTHR30417:SF4">
    <property type="entry name" value="1,6-ANHYDRO-N-ACETYLMURAMYL-L-ALANINE AMIDASE AMPD"/>
    <property type="match status" value="1"/>
</dbReference>
<evidence type="ECO:0000313" key="14">
    <source>
        <dbReference type="EMBL" id="MBB5201497.1"/>
    </source>
</evidence>
<dbReference type="GO" id="GO:0071555">
    <property type="term" value="P:cell wall organization"/>
    <property type="evidence" value="ECO:0007669"/>
    <property type="project" value="UniProtKB-KW"/>
</dbReference>
<dbReference type="GO" id="GO:0009254">
    <property type="term" value="P:peptidoglycan turnover"/>
    <property type="evidence" value="ECO:0007669"/>
    <property type="project" value="TreeGrafter"/>
</dbReference>
<dbReference type="Pfam" id="PF01510">
    <property type="entry name" value="Amidase_2"/>
    <property type="match status" value="1"/>
</dbReference>
<comment type="caution">
    <text evidence="14">The sequence shown here is derived from an EMBL/GenBank/DDBJ whole genome shotgun (WGS) entry which is preliminary data.</text>
</comment>